<keyword evidence="4" id="KW-0804">Transcription</keyword>
<evidence type="ECO:0000313" key="5">
    <source>
        <dbReference type="EMBL" id="GEO02599.1"/>
    </source>
</evidence>
<organism evidence="5 6">
    <name type="scientific">Adhaeribacter aerolatus</name>
    <dbReference type="NCBI Taxonomy" id="670289"/>
    <lineage>
        <taxon>Bacteria</taxon>
        <taxon>Pseudomonadati</taxon>
        <taxon>Bacteroidota</taxon>
        <taxon>Cytophagia</taxon>
        <taxon>Cytophagales</taxon>
        <taxon>Hymenobacteraceae</taxon>
        <taxon>Adhaeribacter</taxon>
    </lineage>
</organism>
<dbReference type="PIRSF" id="PIRSF019455">
    <property type="entry name" value="CopR_AtkY"/>
    <property type="match status" value="1"/>
</dbReference>
<gene>
    <name evidence="5" type="ORF">AAE02nite_02630</name>
</gene>
<dbReference type="InterPro" id="IPR005650">
    <property type="entry name" value="BlaI_family"/>
</dbReference>
<dbReference type="Pfam" id="PF03965">
    <property type="entry name" value="Penicillinase_R"/>
    <property type="match status" value="1"/>
</dbReference>
<reference evidence="5 6" key="1">
    <citation type="submission" date="2019-07" db="EMBL/GenBank/DDBJ databases">
        <title>Whole genome shotgun sequence of Adhaeribacter aerolatus NBRC 106133.</title>
        <authorList>
            <person name="Hosoyama A."/>
            <person name="Uohara A."/>
            <person name="Ohji S."/>
            <person name="Ichikawa N."/>
        </authorList>
    </citation>
    <scope>NUCLEOTIDE SEQUENCE [LARGE SCALE GENOMIC DNA]</scope>
    <source>
        <strain evidence="5 6">NBRC 106133</strain>
    </source>
</reference>
<dbReference type="Gene3D" id="1.10.10.10">
    <property type="entry name" value="Winged helix-like DNA-binding domain superfamily/Winged helix DNA-binding domain"/>
    <property type="match status" value="1"/>
</dbReference>
<dbReference type="AlphaFoldDB" id="A0A512ASB6"/>
<keyword evidence="2" id="KW-0805">Transcription regulation</keyword>
<name>A0A512ASB6_9BACT</name>
<dbReference type="InterPro" id="IPR036388">
    <property type="entry name" value="WH-like_DNA-bd_sf"/>
</dbReference>
<dbReference type="Proteomes" id="UP000321532">
    <property type="component" value="Unassembled WGS sequence"/>
</dbReference>
<evidence type="ECO:0000256" key="2">
    <source>
        <dbReference type="ARBA" id="ARBA00023015"/>
    </source>
</evidence>
<evidence type="ECO:0000256" key="3">
    <source>
        <dbReference type="ARBA" id="ARBA00023125"/>
    </source>
</evidence>
<sequence length="129" mass="14675">MAAAQPLKPTDAELEILQVLWQNGPSTVRFVNDELNKTKEVGYTTTLKIMQLMTEKNMVRRDESNRSHVYEALLKEEATQKQLLNKFLDTTFRGSASRLVMQALGSHQTTPEELNQIRELLNKLEGGSK</sequence>
<evidence type="ECO:0000313" key="6">
    <source>
        <dbReference type="Proteomes" id="UP000321532"/>
    </source>
</evidence>
<dbReference type="RefSeq" id="WP_146894629.1">
    <property type="nucleotide sequence ID" value="NZ_BJYS01000001.1"/>
</dbReference>
<dbReference type="GO" id="GO:0003677">
    <property type="term" value="F:DNA binding"/>
    <property type="evidence" value="ECO:0007669"/>
    <property type="project" value="UniProtKB-KW"/>
</dbReference>
<dbReference type="Gene3D" id="1.10.4040.10">
    <property type="entry name" value="Penicillinase repressor domain"/>
    <property type="match status" value="1"/>
</dbReference>
<proteinExistence type="inferred from homology"/>
<dbReference type="GO" id="GO:0045892">
    <property type="term" value="P:negative regulation of DNA-templated transcription"/>
    <property type="evidence" value="ECO:0007669"/>
    <property type="project" value="InterPro"/>
</dbReference>
<comment type="similarity">
    <text evidence="1">Belongs to the BlaI transcriptional regulatory family.</text>
</comment>
<dbReference type="SUPFAM" id="SSF46785">
    <property type="entry name" value="Winged helix' DNA-binding domain"/>
    <property type="match status" value="1"/>
</dbReference>
<keyword evidence="6" id="KW-1185">Reference proteome</keyword>
<dbReference type="EMBL" id="BJYS01000001">
    <property type="protein sequence ID" value="GEO02599.1"/>
    <property type="molecule type" value="Genomic_DNA"/>
</dbReference>
<accession>A0A512ASB6</accession>
<evidence type="ECO:0000256" key="1">
    <source>
        <dbReference type="ARBA" id="ARBA00011046"/>
    </source>
</evidence>
<dbReference type="InterPro" id="IPR036390">
    <property type="entry name" value="WH_DNA-bd_sf"/>
</dbReference>
<protein>
    <submittedName>
        <fullName evidence="5">Penicillinase repressor</fullName>
    </submittedName>
</protein>
<keyword evidence="3" id="KW-0238">DNA-binding</keyword>
<dbReference type="OrthoDB" id="279010at2"/>
<evidence type="ECO:0000256" key="4">
    <source>
        <dbReference type="ARBA" id="ARBA00023163"/>
    </source>
</evidence>
<comment type="caution">
    <text evidence="5">The sequence shown here is derived from an EMBL/GenBank/DDBJ whole genome shotgun (WGS) entry which is preliminary data.</text>
</comment>